<keyword evidence="8" id="KW-1185">Reference proteome</keyword>
<reference evidence="7" key="1">
    <citation type="submission" date="2023-06" db="EMBL/GenBank/DDBJ databases">
        <title>Survivors Of The Sea: Transcriptome response of Skeletonema marinoi to long-term dormancy.</title>
        <authorList>
            <person name="Pinder M.I.M."/>
            <person name="Kourtchenko O."/>
            <person name="Robertson E.K."/>
            <person name="Larsson T."/>
            <person name="Maumus F."/>
            <person name="Osuna-Cruz C.M."/>
            <person name="Vancaester E."/>
            <person name="Stenow R."/>
            <person name="Vandepoele K."/>
            <person name="Ploug H."/>
            <person name="Bruchert V."/>
            <person name="Godhe A."/>
            <person name="Topel M."/>
        </authorList>
    </citation>
    <scope>NUCLEOTIDE SEQUENCE</scope>
    <source>
        <strain evidence="7">R05AC</strain>
    </source>
</reference>
<evidence type="ECO:0000256" key="4">
    <source>
        <dbReference type="PROSITE-ProRule" id="PRU00134"/>
    </source>
</evidence>
<dbReference type="Pfam" id="PF01753">
    <property type="entry name" value="zf-MYND"/>
    <property type="match status" value="1"/>
</dbReference>
<dbReference type="InterPro" id="IPR006597">
    <property type="entry name" value="Sel1-like"/>
</dbReference>
<dbReference type="EMBL" id="JATAAI010000046">
    <property type="protein sequence ID" value="KAK1733646.1"/>
    <property type="molecule type" value="Genomic_DNA"/>
</dbReference>
<dbReference type="PROSITE" id="PS50089">
    <property type="entry name" value="ZF_RING_2"/>
    <property type="match status" value="1"/>
</dbReference>
<keyword evidence="2 4" id="KW-0863">Zinc-finger</keyword>
<dbReference type="Gene3D" id="1.25.40.10">
    <property type="entry name" value="Tetratricopeptide repeat domain"/>
    <property type="match status" value="1"/>
</dbReference>
<evidence type="ECO:0008006" key="9">
    <source>
        <dbReference type="Google" id="ProtNLM"/>
    </source>
</evidence>
<dbReference type="InterPro" id="IPR052945">
    <property type="entry name" value="Mitotic_Regulator"/>
</dbReference>
<name>A0AAD9D4G0_9STRA</name>
<protein>
    <recommendedName>
        <fullName evidence="9">MYND-type domain-containing protein</fullName>
    </recommendedName>
</protein>
<dbReference type="GO" id="GO:0005737">
    <property type="term" value="C:cytoplasm"/>
    <property type="evidence" value="ECO:0007669"/>
    <property type="project" value="UniProtKB-ARBA"/>
</dbReference>
<feature type="domain" description="MYND-type" evidence="6">
    <location>
        <begin position="14"/>
        <end position="55"/>
    </location>
</feature>
<dbReference type="PANTHER" id="PTHR43628">
    <property type="entry name" value="ACTIVATOR OF C KINASE PROTEIN 1-RELATED"/>
    <property type="match status" value="1"/>
</dbReference>
<keyword evidence="1" id="KW-0479">Metal-binding</keyword>
<evidence type="ECO:0000259" key="5">
    <source>
        <dbReference type="PROSITE" id="PS50089"/>
    </source>
</evidence>
<dbReference type="Gene3D" id="3.30.40.10">
    <property type="entry name" value="Zinc/RING finger domain, C3HC4 (zinc finger)"/>
    <property type="match status" value="1"/>
</dbReference>
<dbReference type="GO" id="GO:0008270">
    <property type="term" value="F:zinc ion binding"/>
    <property type="evidence" value="ECO:0007669"/>
    <property type="project" value="UniProtKB-KW"/>
</dbReference>
<dbReference type="InterPro" id="IPR013083">
    <property type="entry name" value="Znf_RING/FYVE/PHD"/>
</dbReference>
<dbReference type="Proteomes" id="UP001224775">
    <property type="component" value="Unassembled WGS sequence"/>
</dbReference>
<dbReference type="SUPFAM" id="SSF57850">
    <property type="entry name" value="RING/U-box"/>
    <property type="match status" value="1"/>
</dbReference>
<dbReference type="Pfam" id="PF08238">
    <property type="entry name" value="Sel1"/>
    <property type="match status" value="3"/>
</dbReference>
<dbReference type="InterPro" id="IPR011990">
    <property type="entry name" value="TPR-like_helical_dom_sf"/>
</dbReference>
<feature type="domain" description="RING-type" evidence="5">
    <location>
        <begin position="79"/>
        <end position="128"/>
    </location>
</feature>
<evidence type="ECO:0000256" key="2">
    <source>
        <dbReference type="ARBA" id="ARBA00022771"/>
    </source>
</evidence>
<keyword evidence="3" id="KW-0862">Zinc</keyword>
<dbReference type="Gene3D" id="6.10.140.2220">
    <property type="match status" value="1"/>
</dbReference>
<dbReference type="PANTHER" id="PTHR43628:SF1">
    <property type="entry name" value="CHITIN SYNTHASE REGULATORY FACTOR 2-RELATED"/>
    <property type="match status" value="1"/>
</dbReference>
<sequence length="297" mass="33227">MSGNNIEADASRCCASCGIAEVDELKLTECTDCDLVKYCSDACRRDHKSHHLRACKKRSAELHDELLFKQPESSHFGDCPICMIPLPLEREKSTMLHCCSTIICNGCYHANYMREEEGRLRHKCPFCRQPASTDEEFKKQRMKRIELNNPVAMTCEGLNQYHNGDYISAFGYYTKAAELGDAEAHYQLSTLYHYGQGVEKDRGKGMYHSKEAAIGGHPIARYNIGIWNALHGNTERAVKHFIIGANLGDDDSIQTLMGMFKKGVVSKEVLAAALRAHHAAVDATKSPQREAAKIARI</sequence>
<dbReference type="PROSITE" id="PS50865">
    <property type="entry name" value="ZF_MYND_2"/>
    <property type="match status" value="1"/>
</dbReference>
<evidence type="ECO:0000313" key="7">
    <source>
        <dbReference type="EMBL" id="KAK1733646.1"/>
    </source>
</evidence>
<evidence type="ECO:0000259" key="6">
    <source>
        <dbReference type="PROSITE" id="PS50865"/>
    </source>
</evidence>
<accession>A0AAD9D4G0</accession>
<gene>
    <name evidence="7" type="ORF">QTG54_015689</name>
</gene>
<dbReference type="InterPro" id="IPR002893">
    <property type="entry name" value="Znf_MYND"/>
</dbReference>
<organism evidence="7 8">
    <name type="scientific">Skeletonema marinoi</name>
    <dbReference type="NCBI Taxonomy" id="267567"/>
    <lineage>
        <taxon>Eukaryota</taxon>
        <taxon>Sar</taxon>
        <taxon>Stramenopiles</taxon>
        <taxon>Ochrophyta</taxon>
        <taxon>Bacillariophyta</taxon>
        <taxon>Coscinodiscophyceae</taxon>
        <taxon>Thalassiosirophycidae</taxon>
        <taxon>Thalassiosirales</taxon>
        <taxon>Skeletonemataceae</taxon>
        <taxon>Skeletonema</taxon>
        <taxon>Skeletonema marinoi-dohrnii complex</taxon>
    </lineage>
</organism>
<dbReference type="SMART" id="SM00671">
    <property type="entry name" value="SEL1"/>
    <property type="match status" value="3"/>
</dbReference>
<dbReference type="InterPro" id="IPR001841">
    <property type="entry name" value="Znf_RING"/>
</dbReference>
<comment type="caution">
    <text evidence="7">The sequence shown here is derived from an EMBL/GenBank/DDBJ whole genome shotgun (WGS) entry which is preliminary data.</text>
</comment>
<dbReference type="SUPFAM" id="SSF144232">
    <property type="entry name" value="HIT/MYND zinc finger-like"/>
    <property type="match status" value="1"/>
</dbReference>
<proteinExistence type="predicted"/>
<evidence type="ECO:0000256" key="1">
    <source>
        <dbReference type="ARBA" id="ARBA00022723"/>
    </source>
</evidence>
<dbReference type="AlphaFoldDB" id="A0AAD9D4G0"/>
<dbReference type="SUPFAM" id="SSF81901">
    <property type="entry name" value="HCP-like"/>
    <property type="match status" value="1"/>
</dbReference>
<evidence type="ECO:0000256" key="3">
    <source>
        <dbReference type="ARBA" id="ARBA00022833"/>
    </source>
</evidence>
<evidence type="ECO:0000313" key="8">
    <source>
        <dbReference type="Proteomes" id="UP001224775"/>
    </source>
</evidence>